<dbReference type="Pfam" id="PF01753">
    <property type="entry name" value="zf-MYND"/>
    <property type="match status" value="1"/>
</dbReference>
<comment type="caution">
    <text evidence="6">The sequence shown here is derived from an EMBL/GenBank/DDBJ whole genome shotgun (WGS) entry which is preliminary data.</text>
</comment>
<dbReference type="Pfam" id="PF14737">
    <property type="entry name" value="DUF4470"/>
    <property type="match status" value="1"/>
</dbReference>
<reference evidence="6" key="2">
    <citation type="submission" date="2023-05" db="EMBL/GenBank/DDBJ databases">
        <authorList>
            <consortium name="Lawrence Berkeley National Laboratory"/>
            <person name="Steindorff A."/>
            <person name="Hensen N."/>
            <person name="Bonometti L."/>
            <person name="Westerberg I."/>
            <person name="Brannstrom I.O."/>
            <person name="Guillou S."/>
            <person name="Cros-Aarteil S."/>
            <person name="Calhoun S."/>
            <person name="Haridas S."/>
            <person name="Kuo A."/>
            <person name="Mondo S."/>
            <person name="Pangilinan J."/>
            <person name="Riley R."/>
            <person name="Labutti K."/>
            <person name="Andreopoulos B."/>
            <person name="Lipzen A."/>
            <person name="Chen C."/>
            <person name="Yanf M."/>
            <person name="Daum C."/>
            <person name="Ng V."/>
            <person name="Clum A."/>
            <person name="Ohm R."/>
            <person name="Martin F."/>
            <person name="Silar P."/>
            <person name="Natvig D."/>
            <person name="Lalanne C."/>
            <person name="Gautier V."/>
            <person name="Ament-Velasquez S.L."/>
            <person name="Kruys A."/>
            <person name="Hutchinson M.I."/>
            <person name="Powell A.J."/>
            <person name="Barry K."/>
            <person name="Miller A.N."/>
            <person name="Grigoriev I.V."/>
            <person name="Debuchy R."/>
            <person name="Gladieux P."/>
            <person name="Thoren M.H."/>
            <person name="Johannesson H."/>
        </authorList>
    </citation>
    <scope>NUCLEOTIDE SEQUENCE</scope>
    <source>
        <strain evidence="6">CBS 359.72</strain>
    </source>
</reference>
<proteinExistence type="predicted"/>
<keyword evidence="1" id="KW-0479">Metal-binding</keyword>
<evidence type="ECO:0000256" key="4">
    <source>
        <dbReference type="PROSITE-ProRule" id="PRU00134"/>
    </source>
</evidence>
<name>A0AAN7HS28_9PEZI</name>
<keyword evidence="2 4" id="KW-0863">Zinc-finger</keyword>
<feature type="domain" description="MYND-type" evidence="5">
    <location>
        <begin position="1167"/>
        <end position="1209"/>
    </location>
</feature>
<protein>
    <recommendedName>
        <fullName evidence="5">MYND-type domain-containing protein</fullName>
    </recommendedName>
</protein>
<dbReference type="InterPro" id="IPR024119">
    <property type="entry name" value="TF_DEAF-1"/>
</dbReference>
<accession>A0AAN7HS28</accession>
<dbReference type="SUPFAM" id="SSF144232">
    <property type="entry name" value="HIT/MYND zinc finger-like"/>
    <property type="match status" value="1"/>
</dbReference>
<dbReference type="PROSITE" id="PS01360">
    <property type="entry name" value="ZF_MYND_1"/>
    <property type="match status" value="1"/>
</dbReference>
<evidence type="ECO:0000313" key="6">
    <source>
        <dbReference type="EMBL" id="KAK4249019.1"/>
    </source>
</evidence>
<dbReference type="PANTHER" id="PTHR10237">
    <property type="entry name" value="DEFORMED EPIDERMAL AUTOREGULATORY FACTOR 1 HOMOLOG SUPPRESSIN"/>
    <property type="match status" value="1"/>
</dbReference>
<evidence type="ECO:0000256" key="2">
    <source>
        <dbReference type="ARBA" id="ARBA00022771"/>
    </source>
</evidence>
<evidence type="ECO:0000313" key="7">
    <source>
        <dbReference type="Proteomes" id="UP001303647"/>
    </source>
</evidence>
<dbReference type="PROSITE" id="PS50865">
    <property type="entry name" value="ZF_MYND_2"/>
    <property type="match status" value="1"/>
</dbReference>
<dbReference type="InterPro" id="IPR002893">
    <property type="entry name" value="Znf_MYND"/>
</dbReference>
<keyword evidence="7" id="KW-1185">Reference proteome</keyword>
<dbReference type="GO" id="GO:0008270">
    <property type="term" value="F:zinc ion binding"/>
    <property type="evidence" value="ECO:0007669"/>
    <property type="project" value="UniProtKB-KW"/>
</dbReference>
<evidence type="ECO:0000256" key="3">
    <source>
        <dbReference type="ARBA" id="ARBA00022833"/>
    </source>
</evidence>
<reference evidence="6" key="1">
    <citation type="journal article" date="2023" name="Mol. Phylogenet. Evol.">
        <title>Genome-scale phylogeny and comparative genomics of the fungal order Sordariales.</title>
        <authorList>
            <person name="Hensen N."/>
            <person name="Bonometti L."/>
            <person name="Westerberg I."/>
            <person name="Brannstrom I.O."/>
            <person name="Guillou S."/>
            <person name="Cros-Aarteil S."/>
            <person name="Calhoun S."/>
            <person name="Haridas S."/>
            <person name="Kuo A."/>
            <person name="Mondo S."/>
            <person name="Pangilinan J."/>
            <person name="Riley R."/>
            <person name="LaButti K."/>
            <person name="Andreopoulos B."/>
            <person name="Lipzen A."/>
            <person name="Chen C."/>
            <person name="Yan M."/>
            <person name="Daum C."/>
            <person name="Ng V."/>
            <person name="Clum A."/>
            <person name="Steindorff A."/>
            <person name="Ohm R.A."/>
            <person name="Martin F."/>
            <person name="Silar P."/>
            <person name="Natvig D.O."/>
            <person name="Lalanne C."/>
            <person name="Gautier V."/>
            <person name="Ament-Velasquez S.L."/>
            <person name="Kruys A."/>
            <person name="Hutchinson M.I."/>
            <person name="Powell A.J."/>
            <person name="Barry K."/>
            <person name="Miller A.N."/>
            <person name="Grigoriev I.V."/>
            <person name="Debuchy R."/>
            <person name="Gladieux P."/>
            <person name="Hiltunen Thoren M."/>
            <person name="Johannesson H."/>
        </authorList>
    </citation>
    <scope>NUCLEOTIDE SEQUENCE</scope>
    <source>
        <strain evidence="6">CBS 359.72</strain>
    </source>
</reference>
<dbReference type="PANTHER" id="PTHR10237:SF15">
    <property type="entry name" value="LD37257P"/>
    <property type="match status" value="1"/>
</dbReference>
<dbReference type="EMBL" id="MU857629">
    <property type="protein sequence ID" value="KAK4249019.1"/>
    <property type="molecule type" value="Genomic_DNA"/>
</dbReference>
<dbReference type="GO" id="GO:0005634">
    <property type="term" value="C:nucleus"/>
    <property type="evidence" value="ECO:0007669"/>
    <property type="project" value="TreeGrafter"/>
</dbReference>
<dbReference type="Gene3D" id="6.10.140.2220">
    <property type="match status" value="1"/>
</dbReference>
<evidence type="ECO:0000259" key="5">
    <source>
        <dbReference type="PROSITE" id="PS50865"/>
    </source>
</evidence>
<sequence>MLTPGYANLWVHFYPIGNTPAVSLTQGLPPEKDANILLLGCGDIRNILFTVHSDKSRRMDVTCCDIEPAIIARNILLVTLIVDDSNDHGNNDNWDMYYHVFIDKTCHDRLQKQAMKLHGLAASLEAWREGDYGNLVAFCDSGTLTRVAEFWAFYISAATERQSWMKKTFRSVIETRKQKRRDTGLTATGVRSATPSGMLAGLELNELHEHFWKHGTMYMDHVVRSQATYANPLFASPGSTVKLHYAIDPLLGFHLSTAYVPLAHASQQSQGSPRVSKTEGVVAAARAEFLAWSNTFKARGRENVRLRFFAGDAISFCHTLQHRHVTGSERSAHWYRSRHTTLEPLVLIEDDYGTDGSAPVSFNVIDTSNLIDHVGGLNLLAAASPLLDGHASSSLYTETLVQRTHSQQEQLDQLLGGHLPTSSLLLGLFPVEYWTNTCHSSIGDEQLIRFILSQQEETTISMKQSYSRVTWKRPPYNSASQMERLHMDEEELAFLLYRVYVEMFPGENMERMLSIASINPESTLHASFPTYTRANFVSFLVLVKKRIVACWDRAIDILLARIECNRTLLTGRHYMQELYLYMHLLDIHSVDTFRSFATRDIGIGTAPKGVPSAAYWQNMPPSVCITLKVPRSALRVFTEPDPSTVGNLPVHGVVRDSSDRFMGWEHYFAAVQLGFGSLSTEGVPFSNTFELSITEDHKGWHGNCFCMQNTPVTAGRFTRQLGLDLSIFKTKLGDTDNVYISKNLPNQTGTITVPAFAEDAFASLTPEPVEFKITVTVMINPNTARIALMTARLDVISRILRSALLGSCPVQITPTSPCAFIVTVNETPITVTFPVPVIAESVRTRIARTSAYIELTALIIPDPAVYPSATFTSPLLFPNFPNSTTNNPVPILWNNPQTSLSTAPIISLSNPSALTFLPVHTGQMFSAREARVRSNPFLLAAATQPERTRIGLKESLYVLFMQFSGLDSKRNPTSRRNEPIFALYNPIAGACAVSMFIFPSTLRLDLARRTVLLDCAVLPVTYGILPTLERSGFLAAVGDQGGVHIKVDGDELRLWKEVLPAWVERCRAGEWAHRERCEYRVGPGRYRAPVSVEAGQEVVCGCGKGVFPVGWEVDVPMWEVVKRYCVRAAISPLFANALVEDVMADVETLGLTLGREKEGKGDGVTGCRNCAREKSREGGELKACGKCQKVRYCGRTCQRADWKRHKKDCIAKGS</sequence>
<evidence type="ECO:0000256" key="1">
    <source>
        <dbReference type="ARBA" id="ARBA00022723"/>
    </source>
</evidence>
<dbReference type="GO" id="GO:0000981">
    <property type="term" value="F:DNA-binding transcription factor activity, RNA polymerase II-specific"/>
    <property type="evidence" value="ECO:0007669"/>
    <property type="project" value="TreeGrafter"/>
</dbReference>
<gene>
    <name evidence="6" type="ORF">C7999DRAFT_30550</name>
</gene>
<dbReference type="AlphaFoldDB" id="A0AAN7HS28"/>
<dbReference type="Proteomes" id="UP001303647">
    <property type="component" value="Unassembled WGS sequence"/>
</dbReference>
<keyword evidence="3" id="KW-0862">Zinc</keyword>
<organism evidence="6 7">
    <name type="scientific">Corynascus novoguineensis</name>
    <dbReference type="NCBI Taxonomy" id="1126955"/>
    <lineage>
        <taxon>Eukaryota</taxon>
        <taxon>Fungi</taxon>
        <taxon>Dikarya</taxon>
        <taxon>Ascomycota</taxon>
        <taxon>Pezizomycotina</taxon>
        <taxon>Sordariomycetes</taxon>
        <taxon>Sordariomycetidae</taxon>
        <taxon>Sordariales</taxon>
        <taxon>Chaetomiaceae</taxon>
        <taxon>Corynascus</taxon>
    </lineage>
</organism>
<dbReference type="InterPro" id="IPR027974">
    <property type="entry name" value="DUF4470"/>
</dbReference>